<proteinExistence type="predicted"/>
<reference evidence="1 2" key="1">
    <citation type="submission" date="2024-02" db="EMBL/GenBank/DDBJ databases">
        <authorList>
            <person name="Daric V."/>
            <person name="Darras S."/>
        </authorList>
    </citation>
    <scope>NUCLEOTIDE SEQUENCE [LARGE SCALE GENOMIC DNA]</scope>
</reference>
<sequence length="97" mass="11243">MAMLFKRLQNKVDSNCSDSNRYQFSSRFKLIVTKNCFSRIELRRIESFSHGQLSQCSTKISLRNFAVMNYRLFNFSSSFTPANNEWVKAAKPMATAV</sequence>
<dbReference type="EMBL" id="CAWYQH010000141">
    <property type="protein sequence ID" value="CAK8694987.1"/>
    <property type="molecule type" value="Genomic_DNA"/>
</dbReference>
<accession>A0ABP0GTB9</accession>
<evidence type="ECO:0000313" key="1">
    <source>
        <dbReference type="EMBL" id="CAK8694987.1"/>
    </source>
</evidence>
<keyword evidence="2" id="KW-1185">Reference proteome</keyword>
<gene>
    <name evidence="1" type="ORF">CVLEPA_LOCUS28298</name>
</gene>
<organism evidence="1 2">
    <name type="scientific">Clavelina lepadiformis</name>
    <name type="common">Light-bulb sea squirt</name>
    <name type="synonym">Ascidia lepadiformis</name>
    <dbReference type="NCBI Taxonomy" id="159417"/>
    <lineage>
        <taxon>Eukaryota</taxon>
        <taxon>Metazoa</taxon>
        <taxon>Chordata</taxon>
        <taxon>Tunicata</taxon>
        <taxon>Ascidiacea</taxon>
        <taxon>Aplousobranchia</taxon>
        <taxon>Clavelinidae</taxon>
        <taxon>Clavelina</taxon>
    </lineage>
</organism>
<protein>
    <submittedName>
        <fullName evidence="1">Uncharacterized protein</fullName>
    </submittedName>
</protein>
<dbReference type="Proteomes" id="UP001642483">
    <property type="component" value="Unassembled WGS sequence"/>
</dbReference>
<comment type="caution">
    <text evidence="1">The sequence shown here is derived from an EMBL/GenBank/DDBJ whole genome shotgun (WGS) entry which is preliminary data.</text>
</comment>
<evidence type="ECO:0000313" key="2">
    <source>
        <dbReference type="Proteomes" id="UP001642483"/>
    </source>
</evidence>
<name>A0ABP0GTB9_CLALP</name>